<dbReference type="Gene3D" id="1.10.940.10">
    <property type="entry name" value="NusB-like"/>
    <property type="match status" value="1"/>
</dbReference>
<dbReference type="Pfam" id="PF22458">
    <property type="entry name" value="RsmF-B_ferredox"/>
    <property type="match status" value="1"/>
</dbReference>
<dbReference type="GO" id="GO:0003723">
    <property type="term" value="F:RNA binding"/>
    <property type="evidence" value="ECO:0007669"/>
    <property type="project" value="UniProtKB-KW"/>
</dbReference>
<dbReference type="Pfam" id="PF01189">
    <property type="entry name" value="Methyltr_RsmB-F"/>
    <property type="match status" value="1"/>
</dbReference>
<dbReference type="GO" id="GO:0008173">
    <property type="term" value="F:RNA methyltransferase activity"/>
    <property type="evidence" value="ECO:0007669"/>
    <property type="project" value="InterPro"/>
</dbReference>
<name>A0A0F9CG04_9ZZZZ</name>
<dbReference type="PANTHER" id="PTHR22807">
    <property type="entry name" value="NOP2 YEAST -RELATED NOL1/NOP2/FMU SUN DOMAIN-CONTAINING"/>
    <property type="match status" value="1"/>
</dbReference>
<dbReference type="AlphaFoldDB" id="A0A0F9CG04"/>
<dbReference type="PROSITE" id="PS51686">
    <property type="entry name" value="SAM_MT_RSMB_NOP"/>
    <property type="match status" value="1"/>
</dbReference>
<dbReference type="GO" id="GO:0006355">
    <property type="term" value="P:regulation of DNA-templated transcription"/>
    <property type="evidence" value="ECO:0007669"/>
    <property type="project" value="InterPro"/>
</dbReference>
<dbReference type="EMBL" id="LAZR01033444">
    <property type="protein sequence ID" value="KKL48054.1"/>
    <property type="molecule type" value="Genomic_DNA"/>
</dbReference>
<evidence type="ECO:0000256" key="1">
    <source>
        <dbReference type="ARBA" id="ARBA00022603"/>
    </source>
</evidence>
<dbReference type="SUPFAM" id="SSF53335">
    <property type="entry name" value="S-adenosyl-L-methionine-dependent methyltransferases"/>
    <property type="match status" value="1"/>
</dbReference>
<dbReference type="PRINTS" id="PR02008">
    <property type="entry name" value="RCMTFAMILY"/>
</dbReference>
<dbReference type="Gene3D" id="3.30.70.1170">
    <property type="entry name" value="Sun protein, domain 3"/>
    <property type="match status" value="1"/>
</dbReference>
<comment type="caution">
    <text evidence="6">The sequence shown here is derived from an EMBL/GenBank/DDBJ whole genome shotgun (WGS) entry which is preliminary data.</text>
</comment>
<dbReference type="InterPro" id="IPR029063">
    <property type="entry name" value="SAM-dependent_MTases_sf"/>
</dbReference>
<keyword evidence="2" id="KW-0808">Transferase</keyword>
<evidence type="ECO:0000256" key="2">
    <source>
        <dbReference type="ARBA" id="ARBA00022679"/>
    </source>
</evidence>
<dbReference type="InterPro" id="IPR049560">
    <property type="entry name" value="MeTrfase_RsmB-F_NOP2_cat"/>
</dbReference>
<dbReference type="Pfam" id="PF01029">
    <property type="entry name" value="NusB"/>
    <property type="match status" value="1"/>
</dbReference>
<evidence type="ECO:0000313" key="6">
    <source>
        <dbReference type="EMBL" id="KKL48054.1"/>
    </source>
</evidence>
<evidence type="ECO:0000259" key="5">
    <source>
        <dbReference type="PROSITE" id="PS51686"/>
    </source>
</evidence>
<dbReference type="InterPro" id="IPR035926">
    <property type="entry name" value="NusB-like_sf"/>
</dbReference>
<accession>A0A0F9CG04</accession>
<gene>
    <name evidence="6" type="ORF">LCGC14_2329360</name>
</gene>
<evidence type="ECO:0000256" key="4">
    <source>
        <dbReference type="ARBA" id="ARBA00022884"/>
    </source>
</evidence>
<keyword evidence="3" id="KW-0949">S-adenosyl-L-methionine</keyword>
<feature type="domain" description="SAM-dependent MTase RsmB/NOP-type" evidence="5">
    <location>
        <begin position="198"/>
        <end position="457"/>
    </location>
</feature>
<dbReference type="InterPro" id="IPR054728">
    <property type="entry name" value="RsmB-like_ferredoxin"/>
</dbReference>
<organism evidence="6">
    <name type="scientific">marine sediment metagenome</name>
    <dbReference type="NCBI Taxonomy" id="412755"/>
    <lineage>
        <taxon>unclassified sequences</taxon>
        <taxon>metagenomes</taxon>
        <taxon>ecological metagenomes</taxon>
    </lineage>
</organism>
<keyword evidence="1" id="KW-0489">Methyltransferase</keyword>
<reference evidence="6" key="1">
    <citation type="journal article" date="2015" name="Nature">
        <title>Complex archaea that bridge the gap between prokaryotes and eukaryotes.</title>
        <authorList>
            <person name="Spang A."/>
            <person name="Saw J.H."/>
            <person name="Jorgensen S.L."/>
            <person name="Zaremba-Niedzwiedzka K."/>
            <person name="Martijn J."/>
            <person name="Lind A.E."/>
            <person name="van Eijk R."/>
            <person name="Schleper C."/>
            <person name="Guy L."/>
            <person name="Ettema T.J."/>
        </authorList>
    </citation>
    <scope>NUCLEOTIDE SEQUENCE</scope>
</reference>
<dbReference type="GO" id="GO:0001510">
    <property type="term" value="P:RNA methylation"/>
    <property type="evidence" value="ECO:0007669"/>
    <property type="project" value="InterPro"/>
</dbReference>
<dbReference type="Gene3D" id="3.40.50.150">
    <property type="entry name" value="Vaccinia Virus protein VP39"/>
    <property type="match status" value="1"/>
</dbReference>
<dbReference type="PANTHER" id="PTHR22807:SF53">
    <property type="entry name" value="RIBOSOMAL RNA SMALL SUBUNIT METHYLTRANSFERASE B-RELATED"/>
    <property type="match status" value="1"/>
</dbReference>
<dbReference type="SUPFAM" id="SSF48013">
    <property type="entry name" value="NusB-like"/>
    <property type="match status" value="1"/>
</dbReference>
<proteinExistence type="predicted"/>
<sequence>MSDPKRQTARQVAFWVLNKFDVNRHDAGELLHKRISLTDQRGQATDLVYGAIRNMPAIDMVIEQAGSTPIKRISKKLLAILRIGAYELIYAPQTAEYAIVNEAVDLTHSVTGKKPAGFVNAVLRNLTRAIVCRDASLEGGDLRKTLPQSETNGCAFKDDVLPDPEADPSDYLSKGFSIPDWLVRGWISEFDLEVARGICFASNRRPGIFLAANTLKVSAEGLLEKLRAEGIECAGPGESGLLKLKSHVPVSEIAGFSEGLFTVQDPAQVLPVRMLLPKPGQRVLDMCAAPGGKTVQMAQMMEDRGSMIASDIDVERLVKVDDNCKRLGITIVKTVIVDEASGDFDAVLVDAPCSNTGVMARRCEVRLRINENAVKELAKTQLQLLTKAGELAHGGGRICYSTCSIMKDENSGVVESFLAENKSFVLESEKLTLPSLSKTDDTTFDHDGGYAAIILKR</sequence>
<dbReference type="CDD" id="cd02440">
    <property type="entry name" value="AdoMet_MTases"/>
    <property type="match status" value="1"/>
</dbReference>
<evidence type="ECO:0000256" key="3">
    <source>
        <dbReference type="ARBA" id="ARBA00022691"/>
    </source>
</evidence>
<dbReference type="InterPro" id="IPR006027">
    <property type="entry name" value="NusB_RsmB_TIM44"/>
</dbReference>
<dbReference type="InterPro" id="IPR023267">
    <property type="entry name" value="RCMT"/>
</dbReference>
<protein>
    <recommendedName>
        <fullName evidence="5">SAM-dependent MTase RsmB/NOP-type domain-containing protein</fullName>
    </recommendedName>
</protein>
<keyword evidence="4" id="KW-0694">RNA-binding</keyword>
<dbReference type="InterPro" id="IPR001678">
    <property type="entry name" value="MeTrfase_RsmB-F_NOP2_dom"/>
</dbReference>